<dbReference type="Proteomes" id="UP000295773">
    <property type="component" value="Unassembled WGS sequence"/>
</dbReference>
<evidence type="ECO:0000256" key="5">
    <source>
        <dbReference type="ARBA" id="ARBA00022801"/>
    </source>
</evidence>
<dbReference type="AlphaFoldDB" id="A0A4V2VK26"/>
<comment type="caution">
    <text evidence="10">The sequence shown here is derived from an EMBL/GenBank/DDBJ whole genome shotgun (WGS) entry which is preliminary data.</text>
</comment>
<protein>
    <recommendedName>
        <fullName evidence="3 8">Histidinol-phosphatase</fullName>
        <shortName evidence="8">HolPase</shortName>
        <ecNumber evidence="3 8">3.1.3.15</ecNumber>
    </recommendedName>
</protein>
<dbReference type="EC" id="3.1.3.15" evidence="3 8"/>
<organism evidence="10 11">
    <name type="scientific">Longicatena caecimuris</name>
    <dbReference type="NCBI Taxonomy" id="1796635"/>
    <lineage>
        <taxon>Bacteria</taxon>
        <taxon>Bacillati</taxon>
        <taxon>Bacillota</taxon>
        <taxon>Erysipelotrichia</taxon>
        <taxon>Erysipelotrichales</taxon>
        <taxon>Erysipelotrichaceae</taxon>
        <taxon>Longicatena</taxon>
    </lineage>
</organism>
<evidence type="ECO:0000256" key="1">
    <source>
        <dbReference type="ARBA" id="ARBA00004970"/>
    </source>
</evidence>
<dbReference type="PANTHER" id="PTHR21039:SF0">
    <property type="entry name" value="HISTIDINOL-PHOSPHATASE"/>
    <property type="match status" value="1"/>
</dbReference>
<dbReference type="UniPathway" id="UPA00031">
    <property type="reaction ID" value="UER00013"/>
</dbReference>
<dbReference type="InterPro" id="IPR010140">
    <property type="entry name" value="Histidinol_P_phosphatase_HisJ"/>
</dbReference>
<dbReference type="PANTHER" id="PTHR21039">
    <property type="entry name" value="HISTIDINOL PHOSPHATASE-RELATED"/>
    <property type="match status" value="1"/>
</dbReference>
<keyword evidence="4 8" id="KW-0028">Amino-acid biosynthesis</keyword>
<comment type="catalytic activity">
    <reaction evidence="7 8">
        <text>L-histidinol phosphate + H2O = L-histidinol + phosphate</text>
        <dbReference type="Rhea" id="RHEA:14465"/>
        <dbReference type="ChEBI" id="CHEBI:15377"/>
        <dbReference type="ChEBI" id="CHEBI:43474"/>
        <dbReference type="ChEBI" id="CHEBI:57699"/>
        <dbReference type="ChEBI" id="CHEBI:57980"/>
        <dbReference type="EC" id="3.1.3.15"/>
    </reaction>
</comment>
<comment type="similarity">
    <text evidence="2 8">Belongs to the PHP hydrolase family. HisK subfamily.</text>
</comment>
<gene>
    <name evidence="10" type="ORF">EDD61_11417</name>
</gene>
<evidence type="ECO:0000259" key="9">
    <source>
        <dbReference type="Pfam" id="PF02811"/>
    </source>
</evidence>
<dbReference type="Pfam" id="PF02811">
    <property type="entry name" value="PHP"/>
    <property type="match status" value="1"/>
</dbReference>
<reference evidence="10 11" key="1">
    <citation type="submission" date="2019-03" db="EMBL/GenBank/DDBJ databases">
        <title>Genomic Encyclopedia of Type Strains, Phase IV (KMG-IV): sequencing the most valuable type-strain genomes for metagenomic binning, comparative biology and taxonomic classification.</title>
        <authorList>
            <person name="Goeker M."/>
        </authorList>
    </citation>
    <scope>NUCLEOTIDE SEQUENCE [LARGE SCALE GENOMIC DNA]</scope>
    <source>
        <strain evidence="10 11">DSM 29481</strain>
    </source>
</reference>
<comment type="pathway">
    <text evidence="1 8">Amino-acid biosynthesis; L-histidine biosynthesis; L-histidine from 5-phospho-alpha-D-ribose 1-diphosphate: step 8/9.</text>
</comment>
<keyword evidence="11" id="KW-1185">Reference proteome</keyword>
<dbReference type="GO" id="GO:0004401">
    <property type="term" value="F:histidinol-phosphatase activity"/>
    <property type="evidence" value="ECO:0007669"/>
    <property type="project" value="UniProtKB-UniRule"/>
</dbReference>
<dbReference type="InterPro" id="IPR004013">
    <property type="entry name" value="PHP_dom"/>
</dbReference>
<feature type="domain" description="PHP" evidence="9">
    <location>
        <begin position="17"/>
        <end position="208"/>
    </location>
</feature>
<proteinExistence type="inferred from homology"/>
<evidence type="ECO:0000256" key="6">
    <source>
        <dbReference type="ARBA" id="ARBA00023102"/>
    </source>
</evidence>
<dbReference type="Gene3D" id="3.20.20.140">
    <property type="entry name" value="Metal-dependent hydrolases"/>
    <property type="match status" value="1"/>
</dbReference>
<dbReference type="GO" id="GO:0000105">
    <property type="term" value="P:L-histidine biosynthetic process"/>
    <property type="evidence" value="ECO:0007669"/>
    <property type="project" value="UniProtKB-UniRule"/>
</dbReference>
<dbReference type="SUPFAM" id="SSF89550">
    <property type="entry name" value="PHP domain-like"/>
    <property type="match status" value="1"/>
</dbReference>
<keyword evidence="6 8" id="KW-0368">Histidine biosynthesis</keyword>
<evidence type="ECO:0000256" key="7">
    <source>
        <dbReference type="ARBA" id="ARBA00049158"/>
    </source>
</evidence>
<keyword evidence="5 8" id="KW-0378">Hydrolase</keyword>
<dbReference type="InterPro" id="IPR016195">
    <property type="entry name" value="Pol/histidinol_Pase-like"/>
</dbReference>
<dbReference type="GO" id="GO:0005737">
    <property type="term" value="C:cytoplasm"/>
    <property type="evidence" value="ECO:0007669"/>
    <property type="project" value="TreeGrafter"/>
</dbReference>
<sequence>MIDGHTHLENGPLTPDYCMEFIEAAVAKGIDTLHILDHTHRFIEFAPMYEPLKKADPRQKAWFEKKQLEPLQTYFDLIAEMKSKQLPIEVKFGLEVCYAPKDKAFLKDLLQQYPYDFLIGSIHSIDGLLYDMEAFSREILWDKYDTNAIYQRYYEIMEDMICSGLFTQIGHPDQLKLFHYTPTMDMTPIYERIAALAKRYHVQMENNTGIYYRYHHEDMGTNAAFLNILKQHGVDIITASDAHRSEHVGMYIKEISE</sequence>
<dbReference type="RefSeq" id="WP_132225049.1">
    <property type="nucleotide sequence ID" value="NZ_JANKBG010000028.1"/>
</dbReference>
<name>A0A4V2VK26_9FIRM</name>
<dbReference type="EMBL" id="SMBP01000014">
    <property type="protein sequence ID" value="TCU58285.1"/>
    <property type="molecule type" value="Genomic_DNA"/>
</dbReference>
<evidence type="ECO:0000256" key="4">
    <source>
        <dbReference type="ARBA" id="ARBA00022605"/>
    </source>
</evidence>
<dbReference type="NCBIfam" id="TIGR01856">
    <property type="entry name" value="hisJ_fam"/>
    <property type="match status" value="1"/>
</dbReference>
<evidence type="ECO:0000256" key="8">
    <source>
        <dbReference type="RuleBase" id="RU366003"/>
    </source>
</evidence>
<evidence type="ECO:0000313" key="10">
    <source>
        <dbReference type="EMBL" id="TCU58285.1"/>
    </source>
</evidence>
<evidence type="ECO:0000313" key="11">
    <source>
        <dbReference type="Proteomes" id="UP000295773"/>
    </source>
</evidence>
<evidence type="ECO:0000256" key="3">
    <source>
        <dbReference type="ARBA" id="ARBA00013085"/>
    </source>
</evidence>
<accession>A0A4V2VK26</accession>
<evidence type="ECO:0000256" key="2">
    <source>
        <dbReference type="ARBA" id="ARBA00009152"/>
    </source>
</evidence>